<dbReference type="HOGENOM" id="CLU_612802_0_0_1"/>
<evidence type="ECO:0000313" key="2">
    <source>
        <dbReference type="Proteomes" id="UP000054097"/>
    </source>
</evidence>
<dbReference type="AlphaFoldDB" id="A0A0C2XJ85"/>
<organism evidence="1 2">
    <name type="scientific">Serendipita vermifera MAFF 305830</name>
    <dbReference type="NCBI Taxonomy" id="933852"/>
    <lineage>
        <taxon>Eukaryota</taxon>
        <taxon>Fungi</taxon>
        <taxon>Dikarya</taxon>
        <taxon>Basidiomycota</taxon>
        <taxon>Agaricomycotina</taxon>
        <taxon>Agaricomycetes</taxon>
        <taxon>Sebacinales</taxon>
        <taxon>Serendipitaceae</taxon>
        <taxon>Serendipita</taxon>
    </lineage>
</organism>
<dbReference type="InterPro" id="IPR032675">
    <property type="entry name" value="LRR_dom_sf"/>
</dbReference>
<reference evidence="1 2" key="1">
    <citation type="submission" date="2014-04" db="EMBL/GenBank/DDBJ databases">
        <authorList>
            <consortium name="DOE Joint Genome Institute"/>
            <person name="Kuo A."/>
            <person name="Zuccaro A."/>
            <person name="Kohler A."/>
            <person name="Nagy L.G."/>
            <person name="Floudas D."/>
            <person name="Copeland A."/>
            <person name="Barry K.W."/>
            <person name="Cichocki N."/>
            <person name="Veneault-Fourrey C."/>
            <person name="LaButti K."/>
            <person name="Lindquist E.A."/>
            <person name="Lipzen A."/>
            <person name="Lundell T."/>
            <person name="Morin E."/>
            <person name="Murat C."/>
            <person name="Sun H."/>
            <person name="Tunlid A."/>
            <person name="Henrissat B."/>
            <person name="Grigoriev I.V."/>
            <person name="Hibbett D.S."/>
            <person name="Martin F."/>
            <person name="Nordberg H.P."/>
            <person name="Cantor M.N."/>
            <person name="Hua S.X."/>
        </authorList>
    </citation>
    <scope>NUCLEOTIDE SEQUENCE [LARGE SCALE GENOMIC DNA]</scope>
    <source>
        <strain evidence="1 2">MAFF 305830</strain>
    </source>
</reference>
<sequence>MPPAMELPIDVLGEIFVVCVTNEQRTRRETAIQCEGCKPLRIPSVLAQVCRQWRCAALSTPSMWRFIHLDLKTSCQVALRKEQFSKLFQRHVGLSGSCPLELSFANLGSDEGFNTVMNIIGTENNVAKRVKRLEIGLAGAAFLPFLSILQRAVTPNLEDLVLYHTGYFTPHESIPPEALIAFEKTPLKRLSLGRIQWCTMDVSLSGITSLSIDLGHEHEAILLRTLTSFPNLVELTLQCTDNFKVLDSWEPIPAATLPALERISFDPRICHYSLHKLDAPKLTYITARNFSRLSPRFLAYLPNQTAYTTLRIERFTPEDDWRFKQSGKSHWNYKSLEELRVEWTSSFTAGVPGFLACLKNHPEILTLELVECSIDSEYMHNLTTDASLLPKLTELRLSKCPNICPRVLDTIASERRSLSVFVTL</sequence>
<dbReference type="Proteomes" id="UP000054097">
    <property type="component" value="Unassembled WGS sequence"/>
</dbReference>
<dbReference type="EMBL" id="KN824290">
    <property type="protein sequence ID" value="KIM29112.1"/>
    <property type="molecule type" value="Genomic_DNA"/>
</dbReference>
<dbReference type="Gene3D" id="3.80.10.10">
    <property type="entry name" value="Ribonuclease Inhibitor"/>
    <property type="match status" value="1"/>
</dbReference>
<dbReference type="PANTHER" id="PTHR38926:SF5">
    <property type="entry name" value="F-BOX AND LEUCINE-RICH REPEAT PROTEIN 6"/>
    <property type="match status" value="1"/>
</dbReference>
<evidence type="ECO:0000313" key="1">
    <source>
        <dbReference type="EMBL" id="KIM29112.1"/>
    </source>
</evidence>
<keyword evidence="2" id="KW-1185">Reference proteome</keyword>
<gene>
    <name evidence="1" type="ORF">M408DRAFT_306943</name>
</gene>
<reference evidence="2" key="2">
    <citation type="submission" date="2015-01" db="EMBL/GenBank/DDBJ databases">
        <title>Evolutionary Origins and Diversification of the Mycorrhizal Mutualists.</title>
        <authorList>
            <consortium name="DOE Joint Genome Institute"/>
            <consortium name="Mycorrhizal Genomics Consortium"/>
            <person name="Kohler A."/>
            <person name="Kuo A."/>
            <person name="Nagy L.G."/>
            <person name="Floudas D."/>
            <person name="Copeland A."/>
            <person name="Barry K.W."/>
            <person name="Cichocki N."/>
            <person name="Veneault-Fourrey C."/>
            <person name="LaButti K."/>
            <person name="Lindquist E.A."/>
            <person name="Lipzen A."/>
            <person name="Lundell T."/>
            <person name="Morin E."/>
            <person name="Murat C."/>
            <person name="Riley R."/>
            <person name="Ohm R."/>
            <person name="Sun H."/>
            <person name="Tunlid A."/>
            <person name="Henrissat B."/>
            <person name="Grigoriev I.V."/>
            <person name="Hibbett D.S."/>
            <person name="Martin F."/>
        </authorList>
    </citation>
    <scope>NUCLEOTIDE SEQUENCE [LARGE SCALE GENOMIC DNA]</scope>
    <source>
        <strain evidence="2">MAFF 305830</strain>
    </source>
</reference>
<dbReference type="PANTHER" id="PTHR38926">
    <property type="entry name" value="F-BOX DOMAIN CONTAINING PROTEIN, EXPRESSED"/>
    <property type="match status" value="1"/>
</dbReference>
<dbReference type="SUPFAM" id="SSF52047">
    <property type="entry name" value="RNI-like"/>
    <property type="match status" value="1"/>
</dbReference>
<proteinExistence type="predicted"/>
<name>A0A0C2XJ85_SERVB</name>
<protein>
    <submittedName>
        <fullName evidence="1">Uncharacterized protein</fullName>
    </submittedName>
</protein>
<dbReference type="OrthoDB" id="3236119at2759"/>
<accession>A0A0C2XJ85</accession>